<dbReference type="RefSeq" id="WP_138656337.1">
    <property type="nucleotide sequence ID" value="NZ_VATY01000001.1"/>
</dbReference>
<protein>
    <submittedName>
        <fullName evidence="3">PorT family protein</fullName>
    </submittedName>
</protein>
<evidence type="ECO:0000313" key="4">
    <source>
        <dbReference type="Proteomes" id="UP000310314"/>
    </source>
</evidence>
<feature type="signal peptide" evidence="1">
    <location>
        <begin position="1"/>
        <end position="22"/>
    </location>
</feature>
<feature type="domain" description="Outer membrane protein beta-barrel" evidence="2">
    <location>
        <begin position="22"/>
        <end position="180"/>
    </location>
</feature>
<name>A0A5S3QKN6_9FLAO</name>
<sequence length="204" mass="22130">MKKTMRVFVFMAIGLISITAAAQFGAKGGLGFSSLLIKDNDDNLTADFGNAGFSIHVGGGYEIDFSDQLSFEPALLLTQRKSSFDLNTLVTFNFLYLEMPLQMKYYFLDLGDSTRLYGLGGSSLGFLLSAKRDNDKLNVGGNRNDELKPLDVGINFGAGAQFFDALNVDLSASIGVTNLSNDVTNGLKNKNSVVRLTVTYQFGE</sequence>
<dbReference type="InterPro" id="IPR025665">
    <property type="entry name" value="Beta-barrel_OMP_2"/>
</dbReference>
<dbReference type="EMBL" id="VATY01000001">
    <property type="protein sequence ID" value="TMM58404.1"/>
    <property type="molecule type" value="Genomic_DNA"/>
</dbReference>
<reference evidence="3 4" key="1">
    <citation type="submission" date="2019-05" db="EMBL/GenBank/DDBJ databases">
        <authorList>
            <person name="Zhang J.-Y."/>
            <person name="Feg X."/>
            <person name="Du Z.-J."/>
        </authorList>
    </citation>
    <scope>NUCLEOTIDE SEQUENCE [LARGE SCALE GENOMIC DNA]</scope>
    <source>
        <strain evidence="3 4">RZ26</strain>
    </source>
</reference>
<keyword evidence="4" id="KW-1185">Reference proteome</keyword>
<dbReference type="OrthoDB" id="947434at2"/>
<gene>
    <name evidence="3" type="ORF">FEE95_02945</name>
</gene>
<dbReference type="SUPFAM" id="SSF56925">
    <property type="entry name" value="OMPA-like"/>
    <property type="match status" value="1"/>
</dbReference>
<evidence type="ECO:0000259" key="2">
    <source>
        <dbReference type="Pfam" id="PF13568"/>
    </source>
</evidence>
<evidence type="ECO:0000313" key="3">
    <source>
        <dbReference type="EMBL" id="TMM58404.1"/>
    </source>
</evidence>
<proteinExistence type="predicted"/>
<comment type="caution">
    <text evidence="3">The sequence shown here is derived from an EMBL/GenBank/DDBJ whole genome shotgun (WGS) entry which is preliminary data.</text>
</comment>
<keyword evidence="1" id="KW-0732">Signal</keyword>
<dbReference type="AlphaFoldDB" id="A0A5S3QKN6"/>
<evidence type="ECO:0000256" key="1">
    <source>
        <dbReference type="SAM" id="SignalP"/>
    </source>
</evidence>
<organism evidence="3 4">
    <name type="scientific">Maribacter algarum</name>
    <name type="common">ex Zhang et al. 2020</name>
    <dbReference type="NCBI Taxonomy" id="2578118"/>
    <lineage>
        <taxon>Bacteria</taxon>
        <taxon>Pseudomonadati</taxon>
        <taxon>Bacteroidota</taxon>
        <taxon>Flavobacteriia</taxon>
        <taxon>Flavobacteriales</taxon>
        <taxon>Flavobacteriaceae</taxon>
        <taxon>Maribacter</taxon>
    </lineage>
</organism>
<dbReference type="Gene3D" id="2.40.160.20">
    <property type="match status" value="1"/>
</dbReference>
<feature type="chain" id="PRO_5024330251" evidence="1">
    <location>
        <begin position="23"/>
        <end position="204"/>
    </location>
</feature>
<dbReference type="Proteomes" id="UP000310314">
    <property type="component" value="Unassembled WGS sequence"/>
</dbReference>
<dbReference type="InterPro" id="IPR011250">
    <property type="entry name" value="OMP/PagP_B-barrel"/>
</dbReference>
<dbReference type="Pfam" id="PF13568">
    <property type="entry name" value="OMP_b-brl_2"/>
    <property type="match status" value="1"/>
</dbReference>
<accession>A0A5S3QKN6</accession>